<reference evidence="3" key="1">
    <citation type="submission" date="2016-08" db="EMBL/GenBank/DDBJ databases">
        <authorList>
            <person name="Merda D."/>
            <person name="Briand M."/>
            <person name="Taghouti G."/>
            <person name="Carrere S."/>
            <person name="Gouzy J."/>
            <person name="Portier P."/>
            <person name="Jacques M.-A."/>
            <person name="Fischer-Le Saux M."/>
        </authorList>
    </citation>
    <scope>NUCLEOTIDE SEQUENCE [LARGE SCALE GENOMIC DNA]</scope>
    <source>
        <strain evidence="3">CFBP1156</strain>
    </source>
</reference>
<dbReference type="AlphaFoldDB" id="A0A2S7ETM6"/>
<sequence length="577" mass="61679">MSDLRTMLQLQAHDPAFLAILRGTDPEQPSTHTLASCREQLLQLRNLCATAQDLQPHFRHAILSDIEAVEQAIAPLAHGTPATGRALKALANLVNAWPLLVPSPLLANQAKTFAYSIAGATKGVLSLSMSALRSTADGLPFPLTGGELGREANEMHFYAALLNGIFLATELPKKYGSESVKHQAEKIENSTYFRSTAAVAAAAVLLTPFVWSNVKQIAGRIRDHALRAGAAGAELVGLNSRAEQLRYRLSPAEVSDELRTRLNDIWLQLENGRVAFEQSRREFTEPGGGRELTRTLNSQCTHLLETLHACTTRFSSALGLDHAEAGITQRVNKNSDFSSKLALTILGAAVTGSTVFLIQPDKIGTADLVADSLVVTSVMAQSAWNKQATRQDAMERFKAMSAVSMVMALALGADKLSKAFTPKGLIESSPTAPYYAGLIMTIMSMTMPGPMARGAELAMNWGGAKIIGLFKGPDGATLATRVPASPEELHENAAGLQDYIARLSPEQQREYELMAGSSIQQAIENAGALQLAPMATAQASGVTITEITEEEATPPAQDASAEQLTTHSPTHDASLHS</sequence>
<evidence type="ECO:0000313" key="3">
    <source>
        <dbReference type="Proteomes" id="UP000238261"/>
    </source>
</evidence>
<dbReference type="Proteomes" id="UP000238261">
    <property type="component" value="Unassembled WGS sequence"/>
</dbReference>
<organism evidence="2 3">
    <name type="scientific">Xanthomonas hyacinthi</name>
    <dbReference type="NCBI Taxonomy" id="56455"/>
    <lineage>
        <taxon>Bacteria</taxon>
        <taxon>Pseudomonadati</taxon>
        <taxon>Pseudomonadota</taxon>
        <taxon>Gammaproteobacteria</taxon>
        <taxon>Lysobacterales</taxon>
        <taxon>Lysobacteraceae</taxon>
        <taxon>Xanthomonas</taxon>
    </lineage>
</organism>
<accession>A0A2S7ETM6</accession>
<dbReference type="EMBL" id="MDEG01000015">
    <property type="protein sequence ID" value="PPU96471.1"/>
    <property type="molecule type" value="Genomic_DNA"/>
</dbReference>
<feature type="region of interest" description="Disordered" evidence="1">
    <location>
        <begin position="550"/>
        <end position="577"/>
    </location>
</feature>
<evidence type="ECO:0000313" key="2">
    <source>
        <dbReference type="EMBL" id="PPU96471.1"/>
    </source>
</evidence>
<dbReference type="OrthoDB" id="6008453at2"/>
<dbReference type="NCBIfam" id="NF041377">
    <property type="entry name" value="XopX"/>
    <property type="match status" value="1"/>
</dbReference>
<evidence type="ECO:0000256" key="1">
    <source>
        <dbReference type="SAM" id="MobiDB-lite"/>
    </source>
</evidence>
<gene>
    <name evidence="2" type="ORF">XhyaCFBP1156_15195</name>
</gene>
<proteinExistence type="predicted"/>
<name>A0A2S7ETM6_9XANT</name>
<keyword evidence="3" id="KW-1185">Reference proteome</keyword>
<protein>
    <submittedName>
        <fullName evidence="2">Type III secretion system effector protein</fullName>
    </submittedName>
</protein>
<comment type="caution">
    <text evidence="2">The sequence shown here is derived from an EMBL/GenBank/DDBJ whole genome shotgun (WGS) entry which is preliminary data.</text>
</comment>